<sequence>MRSSGPAGSAARPPLSNAKQIPYRATDYVATKSGIHVEDEMRLELQYNSTEKSWREEWADRSYGGGTASQGIRANENVEQRDRAT</sequence>
<feature type="region of interest" description="Disordered" evidence="1">
    <location>
        <begin position="1"/>
        <end position="20"/>
    </location>
</feature>
<keyword evidence="3" id="KW-1185">Reference proteome</keyword>
<dbReference type="EMBL" id="JBBNAF010000001">
    <property type="protein sequence ID" value="KAK9168219.1"/>
    <property type="molecule type" value="Genomic_DNA"/>
</dbReference>
<dbReference type="AlphaFoldDB" id="A0AAP0Q6Q2"/>
<evidence type="ECO:0000313" key="2">
    <source>
        <dbReference type="EMBL" id="KAK9168219.1"/>
    </source>
</evidence>
<reference evidence="2 3" key="1">
    <citation type="submission" date="2024-01" db="EMBL/GenBank/DDBJ databases">
        <title>Genome assemblies of Stephania.</title>
        <authorList>
            <person name="Yang L."/>
        </authorList>
    </citation>
    <scope>NUCLEOTIDE SEQUENCE [LARGE SCALE GENOMIC DNA]</scope>
    <source>
        <strain evidence="2">YNDBR</strain>
        <tissue evidence="2">Leaf</tissue>
    </source>
</reference>
<accession>A0AAP0Q6Q2</accession>
<evidence type="ECO:0000313" key="3">
    <source>
        <dbReference type="Proteomes" id="UP001420932"/>
    </source>
</evidence>
<comment type="caution">
    <text evidence="2">The sequence shown here is derived from an EMBL/GenBank/DDBJ whole genome shotgun (WGS) entry which is preliminary data.</text>
</comment>
<feature type="region of interest" description="Disordered" evidence="1">
    <location>
        <begin position="61"/>
        <end position="85"/>
    </location>
</feature>
<name>A0AAP0Q6Q2_9MAGN</name>
<organism evidence="2 3">
    <name type="scientific">Stephania yunnanensis</name>
    <dbReference type="NCBI Taxonomy" id="152371"/>
    <lineage>
        <taxon>Eukaryota</taxon>
        <taxon>Viridiplantae</taxon>
        <taxon>Streptophyta</taxon>
        <taxon>Embryophyta</taxon>
        <taxon>Tracheophyta</taxon>
        <taxon>Spermatophyta</taxon>
        <taxon>Magnoliopsida</taxon>
        <taxon>Ranunculales</taxon>
        <taxon>Menispermaceae</taxon>
        <taxon>Menispermoideae</taxon>
        <taxon>Cissampelideae</taxon>
        <taxon>Stephania</taxon>
    </lineage>
</organism>
<protein>
    <submittedName>
        <fullName evidence="2">Uncharacterized protein</fullName>
    </submittedName>
</protein>
<feature type="compositionally biased region" description="Basic and acidic residues" evidence="1">
    <location>
        <begin position="76"/>
        <end position="85"/>
    </location>
</feature>
<gene>
    <name evidence="2" type="ORF">Syun_000359</name>
</gene>
<evidence type="ECO:0000256" key="1">
    <source>
        <dbReference type="SAM" id="MobiDB-lite"/>
    </source>
</evidence>
<dbReference type="Proteomes" id="UP001420932">
    <property type="component" value="Unassembled WGS sequence"/>
</dbReference>
<proteinExistence type="predicted"/>